<dbReference type="Pfam" id="PF04519">
    <property type="entry name" value="Bactofilin"/>
    <property type="match status" value="1"/>
</dbReference>
<dbReference type="EMBL" id="VSSQ01000362">
    <property type="protein sequence ID" value="MPL92553.1"/>
    <property type="molecule type" value="Genomic_DNA"/>
</dbReference>
<dbReference type="PANTHER" id="PTHR35024:SF4">
    <property type="entry name" value="POLYMER-FORMING CYTOSKELETAL PROTEIN"/>
    <property type="match status" value="1"/>
</dbReference>
<dbReference type="InterPro" id="IPR007607">
    <property type="entry name" value="BacA/B"/>
</dbReference>
<sequence length="119" mass="12450">MAKETSNNSGSAYNALTYGSVITGNISSENDFRIDGEVKGDMNCKGKVVIGQTGVLKGKITCLNAEIIGNVQGNIIATDTLTLRSTATVTGDVKTKILVVEPNAVFNGNCSMKESETTT</sequence>
<comment type="caution">
    <text evidence="1">The sequence shown here is derived from an EMBL/GenBank/DDBJ whole genome shotgun (WGS) entry which is preliminary data.</text>
</comment>
<organism evidence="1">
    <name type="scientific">bioreactor metagenome</name>
    <dbReference type="NCBI Taxonomy" id="1076179"/>
    <lineage>
        <taxon>unclassified sequences</taxon>
        <taxon>metagenomes</taxon>
        <taxon>ecological metagenomes</taxon>
    </lineage>
</organism>
<gene>
    <name evidence="1" type="ORF">SDC9_38662</name>
</gene>
<reference evidence="1" key="1">
    <citation type="submission" date="2019-08" db="EMBL/GenBank/DDBJ databases">
        <authorList>
            <person name="Kucharzyk K."/>
            <person name="Murdoch R.W."/>
            <person name="Higgins S."/>
            <person name="Loffler F."/>
        </authorList>
    </citation>
    <scope>NUCLEOTIDE SEQUENCE</scope>
</reference>
<evidence type="ECO:0000313" key="1">
    <source>
        <dbReference type="EMBL" id="MPL92553.1"/>
    </source>
</evidence>
<accession>A0A644VQ40</accession>
<dbReference type="AlphaFoldDB" id="A0A644VQ40"/>
<proteinExistence type="predicted"/>
<evidence type="ECO:0008006" key="2">
    <source>
        <dbReference type="Google" id="ProtNLM"/>
    </source>
</evidence>
<dbReference type="PANTHER" id="PTHR35024">
    <property type="entry name" value="HYPOTHETICAL CYTOSOLIC PROTEIN"/>
    <property type="match status" value="1"/>
</dbReference>
<name>A0A644VQ40_9ZZZZ</name>
<protein>
    <recommendedName>
        <fullName evidence="2">Polymer-forming cytoskeletal</fullName>
    </recommendedName>
</protein>